<evidence type="ECO:0000313" key="3">
    <source>
        <dbReference type="Proteomes" id="UP000264141"/>
    </source>
</evidence>
<gene>
    <name evidence="2" type="ORF">DEQ80_05085</name>
</gene>
<evidence type="ECO:0000256" key="1">
    <source>
        <dbReference type="SAM" id="Phobius"/>
    </source>
</evidence>
<feature type="transmembrane region" description="Helical" evidence="1">
    <location>
        <begin position="37"/>
        <end position="58"/>
    </location>
</feature>
<keyword evidence="1" id="KW-1133">Transmembrane helix</keyword>
<keyword evidence="1" id="KW-0812">Transmembrane</keyword>
<name>A0A3D1JFE4_9CHLR</name>
<evidence type="ECO:0008006" key="4">
    <source>
        <dbReference type="Google" id="ProtNLM"/>
    </source>
</evidence>
<sequence length="69" mass="8124">MSRSSLERWWAAIRSRLGLSLKPQRFKRIWAEVGEDWIYLFLLFLASLGLIIFLWVALGRASVNRVFLV</sequence>
<dbReference type="STRING" id="229919.GCA_001050195_02080"/>
<evidence type="ECO:0000313" key="2">
    <source>
        <dbReference type="EMBL" id="HCE17213.1"/>
    </source>
</evidence>
<dbReference type="EMBL" id="DPBP01000022">
    <property type="protein sequence ID" value="HCE17213.1"/>
    <property type="molecule type" value="Genomic_DNA"/>
</dbReference>
<dbReference type="Proteomes" id="UP000264141">
    <property type="component" value="Unassembled WGS sequence"/>
</dbReference>
<organism evidence="2 3">
    <name type="scientific">Anaerolinea thermolimosa</name>
    <dbReference type="NCBI Taxonomy" id="229919"/>
    <lineage>
        <taxon>Bacteria</taxon>
        <taxon>Bacillati</taxon>
        <taxon>Chloroflexota</taxon>
        <taxon>Anaerolineae</taxon>
        <taxon>Anaerolineales</taxon>
        <taxon>Anaerolineaceae</taxon>
        <taxon>Anaerolinea</taxon>
    </lineage>
</organism>
<keyword evidence="1" id="KW-0472">Membrane</keyword>
<comment type="caution">
    <text evidence="2">The sequence shown here is derived from an EMBL/GenBank/DDBJ whole genome shotgun (WGS) entry which is preliminary data.</text>
</comment>
<proteinExistence type="predicted"/>
<dbReference type="AlphaFoldDB" id="A0A3D1JFE4"/>
<accession>A0A3D1JFE4</accession>
<protein>
    <recommendedName>
        <fullName evidence="4">ABC transporter permease</fullName>
    </recommendedName>
</protein>
<reference evidence="2 3" key="1">
    <citation type="journal article" date="2018" name="Nat. Biotechnol.">
        <title>A standardized bacterial taxonomy based on genome phylogeny substantially revises the tree of life.</title>
        <authorList>
            <person name="Parks D.H."/>
            <person name="Chuvochina M."/>
            <person name="Waite D.W."/>
            <person name="Rinke C."/>
            <person name="Skarshewski A."/>
            <person name="Chaumeil P.A."/>
            <person name="Hugenholtz P."/>
        </authorList>
    </citation>
    <scope>NUCLEOTIDE SEQUENCE [LARGE SCALE GENOMIC DNA]</scope>
    <source>
        <strain evidence="2">UBA8781</strain>
    </source>
</reference>